<dbReference type="Gene3D" id="1.10.10.10">
    <property type="entry name" value="Winged helix-like DNA-binding domain superfamily/Winged helix DNA-binding domain"/>
    <property type="match status" value="1"/>
</dbReference>
<dbReference type="SUPFAM" id="SSF48008">
    <property type="entry name" value="GntR ligand-binding domain-like"/>
    <property type="match status" value="1"/>
</dbReference>
<accession>A0A1H1NBN5</accession>
<dbReference type="AlphaFoldDB" id="A0A1H1NBN5"/>
<dbReference type="Pfam" id="PF00392">
    <property type="entry name" value="GntR"/>
    <property type="match status" value="1"/>
</dbReference>
<dbReference type="SUPFAM" id="SSF46785">
    <property type="entry name" value="Winged helix' DNA-binding domain"/>
    <property type="match status" value="1"/>
</dbReference>
<dbReference type="CDD" id="cd07377">
    <property type="entry name" value="WHTH_GntR"/>
    <property type="match status" value="1"/>
</dbReference>
<dbReference type="RefSeq" id="WP_019192920.1">
    <property type="nucleotide sequence ID" value="NZ_LT629765.1"/>
</dbReference>
<dbReference type="EMBL" id="LT629765">
    <property type="protein sequence ID" value="SDR96260.1"/>
    <property type="molecule type" value="Genomic_DNA"/>
</dbReference>
<dbReference type="GO" id="GO:0003677">
    <property type="term" value="F:DNA binding"/>
    <property type="evidence" value="ECO:0007669"/>
    <property type="project" value="UniProtKB-KW"/>
</dbReference>
<dbReference type="STRING" id="1203190.GCA_000312345_00048"/>
<dbReference type="InterPro" id="IPR036388">
    <property type="entry name" value="WH-like_DNA-bd_sf"/>
</dbReference>
<evidence type="ECO:0000256" key="3">
    <source>
        <dbReference type="ARBA" id="ARBA00023163"/>
    </source>
</evidence>
<reference evidence="5 6" key="1">
    <citation type="submission" date="2016-10" db="EMBL/GenBank/DDBJ databases">
        <authorList>
            <person name="de Groot N.N."/>
        </authorList>
    </citation>
    <scope>NUCLEOTIDE SEQUENCE [LARGE SCALE GENOMIC DNA]</scope>
    <source>
        <strain evidence="5 6">DSM 45434</strain>
    </source>
</reference>
<dbReference type="OrthoDB" id="7989071at2"/>
<evidence type="ECO:0000259" key="4">
    <source>
        <dbReference type="PROSITE" id="PS50949"/>
    </source>
</evidence>
<name>A0A1H1NBN5_9CORY</name>
<keyword evidence="6" id="KW-1185">Reference proteome</keyword>
<dbReference type="Proteomes" id="UP000182237">
    <property type="component" value="Chromosome I"/>
</dbReference>
<dbReference type="PANTHER" id="PTHR43537:SF5">
    <property type="entry name" value="UXU OPERON TRANSCRIPTIONAL REGULATOR"/>
    <property type="match status" value="1"/>
</dbReference>
<dbReference type="InterPro" id="IPR036390">
    <property type="entry name" value="WH_DNA-bd_sf"/>
</dbReference>
<gene>
    <name evidence="5" type="ORF">SAMN04488539_0729</name>
</gene>
<dbReference type="InterPro" id="IPR008920">
    <property type="entry name" value="TF_FadR/GntR_C"/>
</dbReference>
<sequence>MPRPHSASARAQAGITDYIRSHRLSPGDALPSEAALCEELGFSRTSVREAIQVLSSLDIVEVRHGHGTYVSGMSLDPLIHGLVLRMTLDSTRSVSTLNDVVDLRSAIDHSLADELATIWSARDPSELYATVNAMIAEHEAGRSFATHDQTFHRTLLAPVSNQLVVELASALWDVHMAVLPTLGIPMPEDIDITIRTHENIVDVLCEGDAAAYRAAVDEHYAPLRRAIEHAAGH</sequence>
<evidence type="ECO:0000256" key="1">
    <source>
        <dbReference type="ARBA" id="ARBA00023015"/>
    </source>
</evidence>
<dbReference type="Gene3D" id="1.20.120.530">
    <property type="entry name" value="GntR ligand-binding domain-like"/>
    <property type="match status" value="1"/>
</dbReference>
<dbReference type="PANTHER" id="PTHR43537">
    <property type="entry name" value="TRANSCRIPTIONAL REGULATOR, GNTR FAMILY"/>
    <property type="match status" value="1"/>
</dbReference>
<proteinExistence type="predicted"/>
<evidence type="ECO:0000313" key="6">
    <source>
        <dbReference type="Proteomes" id="UP000182237"/>
    </source>
</evidence>
<evidence type="ECO:0000256" key="2">
    <source>
        <dbReference type="ARBA" id="ARBA00023125"/>
    </source>
</evidence>
<keyword evidence="3" id="KW-0804">Transcription</keyword>
<evidence type="ECO:0000313" key="5">
    <source>
        <dbReference type="EMBL" id="SDR96260.1"/>
    </source>
</evidence>
<protein>
    <submittedName>
        <fullName evidence="5">DNA-binding transcriptional regulator, FadR family</fullName>
    </submittedName>
</protein>
<dbReference type="GO" id="GO:0003700">
    <property type="term" value="F:DNA-binding transcription factor activity"/>
    <property type="evidence" value="ECO:0007669"/>
    <property type="project" value="InterPro"/>
</dbReference>
<dbReference type="InterPro" id="IPR011711">
    <property type="entry name" value="GntR_C"/>
</dbReference>
<dbReference type="SMART" id="SM00895">
    <property type="entry name" value="FCD"/>
    <property type="match status" value="1"/>
</dbReference>
<dbReference type="Pfam" id="PF07729">
    <property type="entry name" value="FCD"/>
    <property type="match status" value="1"/>
</dbReference>
<dbReference type="InterPro" id="IPR000524">
    <property type="entry name" value="Tscrpt_reg_HTH_GntR"/>
</dbReference>
<keyword evidence="1" id="KW-0805">Transcription regulation</keyword>
<feature type="domain" description="HTH gntR-type" evidence="4">
    <location>
        <begin position="5"/>
        <end position="73"/>
    </location>
</feature>
<keyword evidence="2 5" id="KW-0238">DNA-binding</keyword>
<dbReference type="PROSITE" id="PS50949">
    <property type="entry name" value="HTH_GNTR"/>
    <property type="match status" value="1"/>
</dbReference>
<organism evidence="5 6">
    <name type="scientific">Corynebacterium timonense</name>
    <dbReference type="NCBI Taxonomy" id="441500"/>
    <lineage>
        <taxon>Bacteria</taxon>
        <taxon>Bacillati</taxon>
        <taxon>Actinomycetota</taxon>
        <taxon>Actinomycetes</taxon>
        <taxon>Mycobacteriales</taxon>
        <taxon>Corynebacteriaceae</taxon>
        <taxon>Corynebacterium</taxon>
    </lineage>
</organism>
<dbReference type="PRINTS" id="PR00035">
    <property type="entry name" value="HTHGNTR"/>
</dbReference>
<dbReference type="eggNOG" id="COG2186">
    <property type="taxonomic scope" value="Bacteria"/>
</dbReference>
<dbReference type="SMART" id="SM00345">
    <property type="entry name" value="HTH_GNTR"/>
    <property type="match status" value="1"/>
</dbReference>